<keyword evidence="7" id="KW-0627">Porphyrin biosynthesis</keyword>
<dbReference type="EC" id="4.2.1.75" evidence="4"/>
<comment type="similarity">
    <text evidence="2">Belongs to the peptidase C69 family. Secernin subfamily.</text>
</comment>
<comment type="caution">
    <text evidence="14">The sequence shown here is derived from an EMBL/GenBank/DDBJ whole genome shotgun (WGS) entry which is preliminary data.</text>
</comment>
<evidence type="ECO:0000256" key="1">
    <source>
        <dbReference type="ARBA" id="ARBA00004772"/>
    </source>
</evidence>
<dbReference type="GO" id="GO:0016805">
    <property type="term" value="F:dipeptidase activity"/>
    <property type="evidence" value="ECO:0007669"/>
    <property type="project" value="InterPro"/>
</dbReference>
<keyword evidence="15" id="KW-1185">Reference proteome</keyword>
<evidence type="ECO:0000256" key="12">
    <source>
        <dbReference type="SAM" id="Phobius"/>
    </source>
</evidence>
<dbReference type="PANTHER" id="PTHR12994:SF17">
    <property type="entry name" value="LD30995P"/>
    <property type="match status" value="1"/>
</dbReference>
<keyword evidence="12" id="KW-0472">Membrane</keyword>
<dbReference type="FunFam" id="3.40.50.10090:FF:000003">
    <property type="entry name" value="uroporphyrinogen-III synthase"/>
    <property type="match status" value="1"/>
</dbReference>
<feature type="domain" description="Tetrapyrrole biosynthesis uroporphyrinogen III synthase" evidence="13">
    <location>
        <begin position="36"/>
        <end position="188"/>
    </location>
</feature>
<evidence type="ECO:0000256" key="10">
    <source>
        <dbReference type="ARBA" id="ARBA00040167"/>
    </source>
</evidence>
<comment type="similarity">
    <text evidence="3">Belongs to the uroporphyrinogen-III synthase family.</text>
</comment>
<feature type="transmembrane region" description="Helical" evidence="12">
    <location>
        <begin position="823"/>
        <end position="843"/>
    </location>
</feature>
<evidence type="ECO:0000256" key="8">
    <source>
        <dbReference type="ARBA" id="ARBA00031702"/>
    </source>
</evidence>
<evidence type="ECO:0000256" key="11">
    <source>
        <dbReference type="ARBA" id="ARBA00048617"/>
    </source>
</evidence>
<dbReference type="Pfam" id="PF02602">
    <property type="entry name" value="HEM4"/>
    <property type="match status" value="1"/>
</dbReference>
<dbReference type="GO" id="GO:0006508">
    <property type="term" value="P:proteolysis"/>
    <property type="evidence" value="ECO:0007669"/>
    <property type="project" value="InterPro"/>
</dbReference>
<dbReference type="AlphaFoldDB" id="A0AAD5QCL1"/>
<dbReference type="InterPro" id="IPR036108">
    <property type="entry name" value="4pyrrol_syn_uPrphyn_synt_sf"/>
</dbReference>
<dbReference type="SUPFAM" id="SSF69618">
    <property type="entry name" value="HemD-like"/>
    <property type="match status" value="1"/>
</dbReference>
<evidence type="ECO:0000256" key="5">
    <source>
        <dbReference type="ARBA" id="ARBA00023133"/>
    </source>
</evidence>
<protein>
    <recommendedName>
        <fullName evidence="10">Uroporphyrinogen-III synthase</fullName>
        <ecNumber evidence="4">4.2.1.75</ecNumber>
    </recommendedName>
    <alternativeName>
        <fullName evidence="9">Hydroxymethylbilane hydrolyase [cyclizing]</fullName>
    </alternativeName>
    <alternativeName>
        <fullName evidence="8">Uroporphyrinogen-III cosynthase</fullName>
    </alternativeName>
</protein>
<comment type="catalytic activity">
    <reaction evidence="11">
        <text>hydroxymethylbilane = uroporphyrinogen III + H2O</text>
        <dbReference type="Rhea" id="RHEA:18965"/>
        <dbReference type="ChEBI" id="CHEBI:15377"/>
        <dbReference type="ChEBI" id="CHEBI:57308"/>
        <dbReference type="ChEBI" id="CHEBI:57845"/>
        <dbReference type="EC" id="4.2.1.75"/>
    </reaction>
</comment>
<dbReference type="Proteomes" id="UP001209570">
    <property type="component" value="Unassembled WGS sequence"/>
</dbReference>
<name>A0AAD5QCL1_PYTIN</name>
<accession>A0AAD5QCL1</accession>
<comment type="pathway">
    <text evidence="1">Porphyrin-containing compound metabolism; protoporphyrin-IX biosynthesis; coproporphyrinogen-III from 5-aminolevulinate: step 3/4.</text>
</comment>
<keyword evidence="12" id="KW-0812">Transmembrane</keyword>
<dbReference type="Gene3D" id="3.40.50.10090">
    <property type="match status" value="1"/>
</dbReference>
<evidence type="ECO:0000256" key="4">
    <source>
        <dbReference type="ARBA" id="ARBA00013109"/>
    </source>
</evidence>
<reference evidence="14" key="1">
    <citation type="submission" date="2021-12" db="EMBL/GenBank/DDBJ databases">
        <title>Prjna785345.</title>
        <authorList>
            <person name="Rujirawat T."/>
            <person name="Krajaejun T."/>
        </authorList>
    </citation>
    <scope>NUCLEOTIDE SEQUENCE</scope>
    <source>
        <strain evidence="14">Pi057C3</strain>
    </source>
</reference>
<keyword evidence="12" id="KW-1133">Transmembrane helix</keyword>
<evidence type="ECO:0000256" key="9">
    <source>
        <dbReference type="ARBA" id="ARBA00032649"/>
    </source>
</evidence>
<dbReference type="CDD" id="cd06578">
    <property type="entry name" value="HemD"/>
    <property type="match status" value="1"/>
</dbReference>
<dbReference type="GO" id="GO:0070004">
    <property type="term" value="F:cysteine-type exopeptidase activity"/>
    <property type="evidence" value="ECO:0007669"/>
    <property type="project" value="InterPro"/>
</dbReference>
<dbReference type="GO" id="GO:0006785">
    <property type="term" value="P:heme B biosynthetic process"/>
    <property type="evidence" value="ECO:0007669"/>
    <property type="project" value="UniProtKB-ARBA"/>
</dbReference>
<evidence type="ECO:0000313" key="15">
    <source>
        <dbReference type="Proteomes" id="UP001209570"/>
    </source>
</evidence>
<evidence type="ECO:0000256" key="6">
    <source>
        <dbReference type="ARBA" id="ARBA00023239"/>
    </source>
</evidence>
<evidence type="ECO:0000313" key="14">
    <source>
        <dbReference type="EMBL" id="KAJ0404715.1"/>
    </source>
</evidence>
<dbReference type="EMBL" id="JAKCXM010000058">
    <property type="protein sequence ID" value="KAJ0404715.1"/>
    <property type="molecule type" value="Genomic_DNA"/>
</dbReference>
<gene>
    <name evidence="14" type="ORF">P43SY_006285</name>
</gene>
<dbReference type="GO" id="GO:0004852">
    <property type="term" value="F:uroporphyrinogen-III synthase activity"/>
    <property type="evidence" value="ECO:0007669"/>
    <property type="project" value="UniProtKB-EC"/>
</dbReference>
<evidence type="ECO:0000256" key="7">
    <source>
        <dbReference type="ARBA" id="ARBA00023244"/>
    </source>
</evidence>
<sequence>MTWTTSTRSVLVLKADDDTYRDAFTRAATATSPDAPGFDVHFADVLTFEYVNAEELRANLLRLHEFSAVLVTSPRAGIAIQRVLATLDESSRNTVLSVLRDHVTVISVGKATSREIEALGVSCVGDHCGSADVLSAWLHDSNHLPESCRAKPTLFLCGDKRRDTMPESFHSRGLGFQELKVYQTCAVADFRLPEKCPTAREMVCKFLAAAALVAMAALQPGAQACTMIAAGRNATSDGSTLMAHTDDAGGGAADLRLVHVPAQDHAKGSKRAVYNFFGGYPRLVTKERGPIYEPKDDSEKTMTPLGFVPQVEHTYAYWDQDYGLMNEVQLSIAESTCGARTVGWPSDVPYGYNMFGIAELSKVALERCDSARCAVKTMGALAVEHGFFSEDSGDPARPGYMNSAESLGIADKYGEVWVFHVMTGKNNASAIWAAQRVPDDHVTVIANGFTIREMDLSNEDAFLASPNVTALAQEMGWWSPSMGPFDFTAAYGYRDKDPIRPLYVGRRVWRVFDVVAPSLQLDSRLGSPSDYPTYPFSVRPDTPVTVETIMNLLRDYYQGTPFDLSKGVGAGPFGAPIRWDGSAKNVTGGWERPISMFRTVYSFVLQSRGYLADAVGGVMWYGQGTPHGTVYVPFSCAQTEVPESYLLGKQSEFSQESAWWAFDFVNNWSLLRFDEISKDVRAKIAVLQTEAFALRKRIEQHVVGMNDTSAVASYVQTQSNDFASSVVARWWQFAWQLVAKFTDGYITTGENPEDMKTLGYPAWWLQAVEFSKWPGDSFTPRDDVRQEMNPQWTANLQGASQVHVSSAASSAGSDASSSGGFSILQVGSGLVCGVLIGAGAMYLHERRRHEGYRPIV</sequence>
<dbReference type="Pfam" id="PF03577">
    <property type="entry name" value="Peptidase_C69"/>
    <property type="match status" value="1"/>
</dbReference>
<organism evidence="14 15">
    <name type="scientific">Pythium insidiosum</name>
    <name type="common">Pythiosis disease agent</name>
    <dbReference type="NCBI Taxonomy" id="114742"/>
    <lineage>
        <taxon>Eukaryota</taxon>
        <taxon>Sar</taxon>
        <taxon>Stramenopiles</taxon>
        <taxon>Oomycota</taxon>
        <taxon>Peronosporomycetes</taxon>
        <taxon>Pythiales</taxon>
        <taxon>Pythiaceae</taxon>
        <taxon>Pythium</taxon>
    </lineage>
</organism>
<dbReference type="InterPro" id="IPR005322">
    <property type="entry name" value="Peptidase_C69"/>
</dbReference>
<keyword evidence="6" id="KW-0456">Lyase</keyword>
<dbReference type="PANTHER" id="PTHR12994">
    <property type="entry name" value="SECERNIN"/>
    <property type="match status" value="1"/>
</dbReference>
<evidence type="ECO:0000256" key="2">
    <source>
        <dbReference type="ARBA" id="ARBA00005705"/>
    </source>
</evidence>
<keyword evidence="5" id="KW-0350">Heme biosynthesis</keyword>
<proteinExistence type="inferred from homology"/>
<evidence type="ECO:0000259" key="13">
    <source>
        <dbReference type="Pfam" id="PF02602"/>
    </source>
</evidence>
<evidence type="ECO:0000256" key="3">
    <source>
        <dbReference type="ARBA" id="ARBA00008133"/>
    </source>
</evidence>
<dbReference type="InterPro" id="IPR003754">
    <property type="entry name" value="4pyrrol_synth_uPrphyn_synth"/>
</dbReference>